<dbReference type="AlphaFoldDB" id="A0A1G5RJH1"/>
<reference evidence="1 2" key="1">
    <citation type="submission" date="2016-10" db="EMBL/GenBank/DDBJ databases">
        <authorList>
            <person name="de Groot N.N."/>
        </authorList>
    </citation>
    <scope>NUCLEOTIDE SEQUENCE [LARGE SCALE GENOMIC DNA]</scope>
    <source>
        <strain evidence="1 2">U95</strain>
    </source>
</reference>
<name>A0A1G5RJH1_9RHOB</name>
<sequence>MMRAWDYPHDVVVVRCDSCEREGRYPKARFIEIVGGDTQLPCALGIIAKSCAKANRGRFR</sequence>
<dbReference type="Proteomes" id="UP000198767">
    <property type="component" value="Unassembled WGS sequence"/>
</dbReference>
<proteinExistence type="predicted"/>
<keyword evidence="2" id="KW-1185">Reference proteome</keyword>
<gene>
    <name evidence="1" type="ORF">SAMN04488118_12314</name>
</gene>
<accession>A0A1G5RJH1</accession>
<evidence type="ECO:0000313" key="2">
    <source>
        <dbReference type="Proteomes" id="UP000198767"/>
    </source>
</evidence>
<evidence type="ECO:0000313" key="1">
    <source>
        <dbReference type="EMBL" id="SCZ74223.1"/>
    </source>
</evidence>
<protein>
    <submittedName>
        <fullName evidence="1">Uncharacterized protein</fullName>
    </submittedName>
</protein>
<organism evidence="1 2">
    <name type="scientific">Epibacterium ulvae</name>
    <dbReference type="NCBI Taxonomy" id="1156985"/>
    <lineage>
        <taxon>Bacteria</taxon>
        <taxon>Pseudomonadati</taxon>
        <taxon>Pseudomonadota</taxon>
        <taxon>Alphaproteobacteria</taxon>
        <taxon>Rhodobacterales</taxon>
        <taxon>Roseobacteraceae</taxon>
        <taxon>Epibacterium</taxon>
    </lineage>
</organism>
<dbReference type="EMBL" id="FMWG01000023">
    <property type="protein sequence ID" value="SCZ74223.1"/>
    <property type="molecule type" value="Genomic_DNA"/>
</dbReference>